<feature type="domain" description="RING-type" evidence="11">
    <location>
        <begin position="20"/>
        <end position="234"/>
    </location>
</feature>
<dbReference type="PROSITE" id="PS51873">
    <property type="entry name" value="TRIAD"/>
    <property type="match status" value="1"/>
</dbReference>
<keyword evidence="13" id="KW-1185">Reference proteome</keyword>
<dbReference type="CDD" id="cd20335">
    <property type="entry name" value="BRcat_RBR"/>
    <property type="match status" value="1"/>
</dbReference>
<dbReference type="SUPFAM" id="SSF57850">
    <property type="entry name" value="RING/U-box"/>
    <property type="match status" value="3"/>
</dbReference>
<dbReference type="Gene3D" id="3.30.40.10">
    <property type="entry name" value="Zinc/RING finger domain, C3HC4 (zinc finger)"/>
    <property type="match status" value="1"/>
</dbReference>
<reference evidence="12 13" key="1">
    <citation type="submission" date="2021-06" db="EMBL/GenBank/DDBJ databases">
        <title>Caerostris darwini draft genome.</title>
        <authorList>
            <person name="Kono N."/>
            <person name="Arakawa K."/>
        </authorList>
    </citation>
    <scope>NUCLEOTIDE SEQUENCE [LARGE SCALE GENOMIC DNA]</scope>
</reference>
<evidence type="ECO:0000313" key="12">
    <source>
        <dbReference type="EMBL" id="GIY40413.1"/>
    </source>
</evidence>
<name>A0AAV4T8W6_9ARAC</name>
<evidence type="ECO:0000256" key="8">
    <source>
        <dbReference type="ARBA" id="ARBA00022833"/>
    </source>
</evidence>
<evidence type="ECO:0000256" key="1">
    <source>
        <dbReference type="ARBA" id="ARBA00001798"/>
    </source>
</evidence>
<comment type="catalytic activity">
    <reaction evidence="1">
        <text>[E2 ubiquitin-conjugating enzyme]-S-ubiquitinyl-L-cysteine + [acceptor protein]-L-lysine = [E2 ubiquitin-conjugating enzyme]-L-cysteine + [acceptor protein]-N(6)-ubiquitinyl-L-lysine.</text>
        <dbReference type="EC" id="2.3.2.31"/>
    </reaction>
</comment>
<evidence type="ECO:0000256" key="9">
    <source>
        <dbReference type="PROSITE-ProRule" id="PRU00175"/>
    </source>
</evidence>
<protein>
    <recommendedName>
        <fullName evidence="2">RBR-type E3 ubiquitin transferase</fullName>
        <ecNumber evidence="2">2.3.2.31</ecNumber>
    </recommendedName>
</protein>
<proteinExistence type="predicted"/>
<dbReference type="InterPro" id="IPR001841">
    <property type="entry name" value="Znf_RING"/>
</dbReference>
<dbReference type="SMART" id="SM00647">
    <property type="entry name" value="IBR"/>
    <property type="match status" value="2"/>
</dbReference>
<dbReference type="GO" id="GO:0008270">
    <property type="term" value="F:zinc ion binding"/>
    <property type="evidence" value="ECO:0007669"/>
    <property type="project" value="UniProtKB-KW"/>
</dbReference>
<dbReference type="InterPro" id="IPR044066">
    <property type="entry name" value="TRIAD_supradom"/>
</dbReference>
<dbReference type="AlphaFoldDB" id="A0AAV4T8W6"/>
<evidence type="ECO:0000256" key="2">
    <source>
        <dbReference type="ARBA" id="ARBA00012251"/>
    </source>
</evidence>
<feature type="non-terminal residue" evidence="12">
    <location>
        <position position="1"/>
    </location>
</feature>
<gene>
    <name evidence="12" type="primary">dbl4</name>
    <name evidence="12" type="ORF">CDAR_84401</name>
</gene>
<dbReference type="PROSITE" id="PS50089">
    <property type="entry name" value="ZF_RING_2"/>
    <property type="match status" value="1"/>
</dbReference>
<comment type="caution">
    <text evidence="12">The sequence shown here is derived from an EMBL/GenBank/DDBJ whole genome shotgun (WGS) entry which is preliminary data.</text>
</comment>
<dbReference type="PANTHER" id="PTHR11685">
    <property type="entry name" value="RBR FAMILY RING FINGER AND IBR DOMAIN-CONTAINING"/>
    <property type="match status" value="1"/>
</dbReference>
<keyword evidence="3" id="KW-0808">Transferase</keyword>
<dbReference type="Pfam" id="PF01485">
    <property type="entry name" value="IBR"/>
    <property type="match status" value="1"/>
</dbReference>
<evidence type="ECO:0000256" key="6">
    <source>
        <dbReference type="ARBA" id="ARBA00022771"/>
    </source>
</evidence>
<evidence type="ECO:0000256" key="3">
    <source>
        <dbReference type="ARBA" id="ARBA00022679"/>
    </source>
</evidence>
<evidence type="ECO:0000259" key="11">
    <source>
        <dbReference type="PROSITE" id="PS51873"/>
    </source>
</evidence>
<dbReference type="Proteomes" id="UP001054837">
    <property type="component" value="Unassembled WGS sequence"/>
</dbReference>
<keyword evidence="5" id="KW-0677">Repeat</keyword>
<dbReference type="EMBL" id="BPLQ01008929">
    <property type="protein sequence ID" value="GIY40413.1"/>
    <property type="molecule type" value="Genomic_DNA"/>
</dbReference>
<dbReference type="GO" id="GO:0061630">
    <property type="term" value="F:ubiquitin protein ligase activity"/>
    <property type="evidence" value="ECO:0007669"/>
    <property type="project" value="UniProtKB-EC"/>
</dbReference>
<keyword evidence="7" id="KW-0833">Ubl conjugation pathway</keyword>
<dbReference type="Pfam" id="PF13639">
    <property type="entry name" value="zf-RING_2"/>
    <property type="match status" value="1"/>
</dbReference>
<dbReference type="InterPro" id="IPR013083">
    <property type="entry name" value="Znf_RING/FYVE/PHD"/>
</dbReference>
<dbReference type="SMART" id="SM00184">
    <property type="entry name" value="RING"/>
    <property type="match status" value="1"/>
</dbReference>
<dbReference type="Pfam" id="PF22191">
    <property type="entry name" value="IBR_1"/>
    <property type="match status" value="1"/>
</dbReference>
<dbReference type="EC" id="2.3.2.31" evidence="2"/>
<keyword evidence="8" id="KW-0862">Zinc</keyword>
<sequence>CQQVVQDIKMELGNTVYNENTELCPVCFDKISNDFHRLEYCGHAYCRECILHWLQTSNDFPLSCLTCESPLVVQDIYWVTKEVKSFDVELYQKALTAFVNIRDDISYCPSPDCSMIYRTSNNDDDNNNAETVFLCPLCSNSICTQCQEFYHYGMSCNLNKLCKADSDYSLKMWLQADPNNHKSCPSCSAPIEKNGGCNHMTCWKCKCDMCWLCLQVFPNAELVYNHQANCPRQQIVQDLLTF</sequence>
<evidence type="ECO:0000256" key="7">
    <source>
        <dbReference type="ARBA" id="ARBA00022786"/>
    </source>
</evidence>
<evidence type="ECO:0000256" key="4">
    <source>
        <dbReference type="ARBA" id="ARBA00022723"/>
    </source>
</evidence>
<evidence type="ECO:0000313" key="13">
    <source>
        <dbReference type="Proteomes" id="UP001054837"/>
    </source>
</evidence>
<dbReference type="GO" id="GO:0016567">
    <property type="term" value="P:protein ubiquitination"/>
    <property type="evidence" value="ECO:0007669"/>
    <property type="project" value="InterPro"/>
</dbReference>
<accession>A0AAV4T8W6</accession>
<dbReference type="Gene3D" id="1.20.120.1750">
    <property type="match status" value="1"/>
</dbReference>
<dbReference type="InterPro" id="IPR017907">
    <property type="entry name" value="Znf_RING_CS"/>
</dbReference>
<keyword evidence="6 9" id="KW-0863">Zinc-finger</keyword>
<evidence type="ECO:0000259" key="10">
    <source>
        <dbReference type="PROSITE" id="PS50089"/>
    </source>
</evidence>
<feature type="domain" description="RING-type" evidence="10">
    <location>
        <begin position="24"/>
        <end position="68"/>
    </location>
</feature>
<evidence type="ECO:0000256" key="5">
    <source>
        <dbReference type="ARBA" id="ARBA00022737"/>
    </source>
</evidence>
<dbReference type="PROSITE" id="PS00518">
    <property type="entry name" value="ZF_RING_1"/>
    <property type="match status" value="1"/>
</dbReference>
<dbReference type="InterPro" id="IPR002867">
    <property type="entry name" value="IBR_dom"/>
</dbReference>
<organism evidence="12 13">
    <name type="scientific">Caerostris darwini</name>
    <dbReference type="NCBI Taxonomy" id="1538125"/>
    <lineage>
        <taxon>Eukaryota</taxon>
        <taxon>Metazoa</taxon>
        <taxon>Ecdysozoa</taxon>
        <taxon>Arthropoda</taxon>
        <taxon>Chelicerata</taxon>
        <taxon>Arachnida</taxon>
        <taxon>Araneae</taxon>
        <taxon>Araneomorphae</taxon>
        <taxon>Entelegynae</taxon>
        <taxon>Araneoidea</taxon>
        <taxon>Araneidae</taxon>
        <taxon>Caerostris</taxon>
    </lineage>
</organism>
<dbReference type="InterPro" id="IPR031127">
    <property type="entry name" value="E3_UB_ligase_RBR"/>
</dbReference>
<keyword evidence="4" id="KW-0479">Metal-binding</keyword>